<feature type="compositionally biased region" description="Basic and acidic residues" evidence="2">
    <location>
        <begin position="27"/>
        <end position="37"/>
    </location>
</feature>
<sequence length="791" mass="87941">MVPSYQPFEGQNPSNTGETPAPGPAVERLHAPMDVDGHGAGQLEPGQLPDAKNRSVEMGRPSQQRGGNKPHRPKGGERAVEEKEGNPSNSHGNTRGTHAAPCNAPHANMGTNPDGIFNRLETVGVAPDFVVDFIHDGMARVVIGQLLDTIDRLQREVDQQTMAKRHITEELQRALRKRPALPTAMPYTNKRSRTQGPQTAPTSVQSTAPAQEIGSAPTSAAKVPLVIPTIEVPFPLGVPPHIDAGRIVLTIRQAFAVPEQMPVDDVRLVNASSPADEPMQETVEPSTIGTLKEEPASETADERSLRMKHNASVRRDRLAADREANERLKYNFETFVGRIPDTIGVLHINGTPERHNAFGGLLHRRLYWSPYSNTVFASQSASRALEYEREHKTAFNATGSPLYKCAPRGFPMSPRDIRNLVQFRDDNFNMDTERVEAHYLLWDFYRIASRYAEPHRDRTMKFILQREYFDPAHKPSIRDDAAWTRPVLPPPAGVLSTSARNPRTRGAGLPIPSVSQALDFNVWGQYIVHHGRPGLDNVYSGLVIDYNFSIHFRTVVGYALGRAISPTRAASRVAFMRLYAMIIARPNLYREAVDSWNAIHPLDRIPDHLPSTASLGRLALPEEHAANLTETDVIRTLLANQLPVAWIDHAYPYGLHYLDAHYTGTTIDRTLYDNVDDDRLVRLCRYGIPPAIPQWDGWRQPTRDDIARLHVLLDCEKERGLDTAHARGLHPVGYDITSMKFITGRDREATVLYDGDLVFNDTTDPSAPPPMVEGPPLPTIESTTSVRVVTG</sequence>
<protein>
    <submittedName>
        <fullName evidence="3">Uncharacterized protein</fullName>
    </submittedName>
</protein>
<feature type="compositionally biased region" description="Polar residues" evidence="2">
    <location>
        <begin position="194"/>
        <end position="209"/>
    </location>
</feature>
<gene>
    <name evidence="3" type="ORF">D9615_006027</name>
</gene>
<evidence type="ECO:0000256" key="1">
    <source>
        <dbReference type="SAM" id="Coils"/>
    </source>
</evidence>
<keyword evidence="4" id="KW-1185">Reference proteome</keyword>
<keyword evidence="1" id="KW-0175">Coiled coil</keyword>
<feature type="region of interest" description="Disordered" evidence="2">
    <location>
        <begin position="274"/>
        <end position="310"/>
    </location>
</feature>
<feature type="compositionally biased region" description="Polar residues" evidence="2">
    <location>
        <begin position="86"/>
        <end position="96"/>
    </location>
</feature>
<reference evidence="3 4" key="1">
    <citation type="journal article" date="2020" name="ISME J.">
        <title>Uncovering the hidden diversity of litter-decomposition mechanisms in mushroom-forming fungi.</title>
        <authorList>
            <person name="Floudas D."/>
            <person name="Bentzer J."/>
            <person name="Ahren D."/>
            <person name="Johansson T."/>
            <person name="Persson P."/>
            <person name="Tunlid A."/>
        </authorList>
    </citation>
    <scope>NUCLEOTIDE SEQUENCE [LARGE SCALE GENOMIC DNA]</scope>
    <source>
        <strain evidence="3 4">CBS 661.87</strain>
    </source>
</reference>
<feature type="region of interest" description="Disordered" evidence="2">
    <location>
        <begin position="173"/>
        <end position="218"/>
    </location>
</feature>
<dbReference type="OrthoDB" id="2988687at2759"/>
<dbReference type="Proteomes" id="UP000565441">
    <property type="component" value="Unassembled WGS sequence"/>
</dbReference>
<dbReference type="EMBL" id="JAACJP010000017">
    <property type="protein sequence ID" value="KAF5379172.1"/>
    <property type="molecule type" value="Genomic_DNA"/>
</dbReference>
<evidence type="ECO:0000313" key="3">
    <source>
        <dbReference type="EMBL" id="KAF5379172.1"/>
    </source>
</evidence>
<dbReference type="AlphaFoldDB" id="A0A8H5H9H2"/>
<evidence type="ECO:0000256" key="2">
    <source>
        <dbReference type="SAM" id="MobiDB-lite"/>
    </source>
</evidence>
<feature type="compositionally biased region" description="Basic and acidic residues" evidence="2">
    <location>
        <begin position="74"/>
        <end position="85"/>
    </location>
</feature>
<feature type="region of interest" description="Disordered" evidence="2">
    <location>
        <begin position="1"/>
        <end position="107"/>
    </location>
</feature>
<organism evidence="3 4">
    <name type="scientific">Tricholomella constricta</name>
    <dbReference type="NCBI Taxonomy" id="117010"/>
    <lineage>
        <taxon>Eukaryota</taxon>
        <taxon>Fungi</taxon>
        <taxon>Dikarya</taxon>
        <taxon>Basidiomycota</taxon>
        <taxon>Agaricomycotina</taxon>
        <taxon>Agaricomycetes</taxon>
        <taxon>Agaricomycetidae</taxon>
        <taxon>Agaricales</taxon>
        <taxon>Tricholomatineae</taxon>
        <taxon>Lyophyllaceae</taxon>
        <taxon>Tricholomella</taxon>
    </lineage>
</organism>
<feature type="coiled-coil region" evidence="1">
    <location>
        <begin position="143"/>
        <end position="170"/>
    </location>
</feature>
<comment type="caution">
    <text evidence="3">The sequence shown here is derived from an EMBL/GenBank/DDBJ whole genome shotgun (WGS) entry which is preliminary data.</text>
</comment>
<feature type="compositionally biased region" description="Polar residues" evidence="2">
    <location>
        <begin position="9"/>
        <end position="18"/>
    </location>
</feature>
<accession>A0A8H5H9H2</accession>
<feature type="compositionally biased region" description="Basic and acidic residues" evidence="2">
    <location>
        <begin position="291"/>
        <end position="305"/>
    </location>
</feature>
<name>A0A8H5H9H2_9AGAR</name>
<proteinExistence type="predicted"/>
<evidence type="ECO:0000313" key="4">
    <source>
        <dbReference type="Proteomes" id="UP000565441"/>
    </source>
</evidence>